<keyword evidence="2" id="KW-1185">Reference proteome</keyword>
<evidence type="ECO:0008006" key="3">
    <source>
        <dbReference type="Google" id="ProtNLM"/>
    </source>
</evidence>
<protein>
    <recommendedName>
        <fullName evidence="3">PilZ domain-containing protein</fullName>
    </recommendedName>
</protein>
<dbReference type="OrthoDB" id="3525359at2"/>
<accession>A0A0X3UVR2</accession>
<comment type="caution">
    <text evidence="1">The sequence shown here is derived from an EMBL/GenBank/DDBJ whole genome shotgun (WGS) entry which is preliminary data.</text>
</comment>
<evidence type="ECO:0000313" key="2">
    <source>
        <dbReference type="Proteomes" id="UP000053244"/>
    </source>
</evidence>
<sequence length="209" mass="22669">MSSSLFPEDGARVELEAGGESHTGVRVVAASPAAVTVSLARAQMPLIGSTVVLRWSAAPRGRYLATATVSSAEENRAELHLIGEPQITQNRLYVRGGGGEPIVMTRSEHPDVIGWVHDISERSVRAHFTDVEVRPGHDVHLQVQLGPDLVELAGTVTKASAMRQQVPVRGPLSVEMVALYDPDETAAKIIRRYVMRYQLLMRTKAAESA</sequence>
<dbReference type="EMBL" id="LLZH01000085">
    <property type="protein sequence ID" value="KUL36639.1"/>
    <property type="molecule type" value="Genomic_DNA"/>
</dbReference>
<dbReference type="Proteomes" id="UP000053244">
    <property type="component" value="Unassembled WGS sequence"/>
</dbReference>
<dbReference type="AlphaFoldDB" id="A0A0X3UVR2"/>
<dbReference type="RefSeq" id="WP_067688685.1">
    <property type="nucleotide sequence ID" value="NZ_LLZH01000085.1"/>
</dbReference>
<gene>
    <name evidence="1" type="ORF">ADL15_12420</name>
</gene>
<organism evidence="1 2">
    <name type="scientific">Actinoplanes awajinensis subsp. mycoplanecinus</name>
    <dbReference type="NCBI Taxonomy" id="135947"/>
    <lineage>
        <taxon>Bacteria</taxon>
        <taxon>Bacillati</taxon>
        <taxon>Actinomycetota</taxon>
        <taxon>Actinomycetes</taxon>
        <taxon>Micromonosporales</taxon>
        <taxon>Micromonosporaceae</taxon>
        <taxon>Actinoplanes</taxon>
    </lineage>
</organism>
<reference evidence="1 2" key="1">
    <citation type="submission" date="2015-10" db="EMBL/GenBank/DDBJ databases">
        <authorList>
            <person name="Gilbert D.G."/>
        </authorList>
    </citation>
    <scope>NUCLEOTIDE SEQUENCE [LARGE SCALE GENOMIC DNA]</scope>
    <source>
        <strain evidence="1 2">NRRL B-16712</strain>
    </source>
</reference>
<name>A0A0X3UVR2_9ACTN</name>
<evidence type="ECO:0000313" key="1">
    <source>
        <dbReference type="EMBL" id="KUL36639.1"/>
    </source>
</evidence>
<proteinExistence type="predicted"/>